<evidence type="ECO:0000313" key="3">
    <source>
        <dbReference type="Proteomes" id="UP001266305"/>
    </source>
</evidence>
<sequence length="273" mass="27102">MQMSLSPPLAPPLTVFIQRGSQSGARTVPGVAGGGRGIVDPTPGASAGGVSSEADSGSPGGAGRDGRGGGGGAAAVAAAGGSARGAGRGAIAVGAREAGSGRRLPGARPSAAEGGASGRPGRGRHRRRKMSLLSAIDTSAASVYQPAQLLNWVYLSLQDTHQASAFDAFRPEPTTGAAPPELAFGKGRPEQLGSPLHSSYLNSFFQLQRGEVGAPARPRLLPPAAGRSLSHPLFLAWRGPAPHCPARLGLASLNSAKLAARSPRGAGSASPPG</sequence>
<organism evidence="2 3">
    <name type="scientific">Saguinus oedipus</name>
    <name type="common">Cotton-top tamarin</name>
    <name type="synonym">Oedipomidas oedipus</name>
    <dbReference type="NCBI Taxonomy" id="9490"/>
    <lineage>
        <taxon>Eukaryota</taxon>
        <taxon>Metazoa</taxon>
        <taxon>Chordata</taxon>
        <taxon>Craniata</taxon>
        <taxon>Vertebrata</taxon>
        <taxon>Euteleostomi</taxon>
        <taxon>Mammalia</taxon>
        <taxon>Eutheria</taxon>
        <taxon>Euarchontoglires</taxon>
        <taxon>Primates</taxon>
        <taxon>Haplorrhini</taxon>
        <taxon>Platyrrhini</taxon>
        <taxon>Cebidae</taxon>
        <taxon>Callitrichinae</taxon>
        <taxon>Saguinus</taxon>
    </lineage>
</organism>
<keyword evidence="3" id="KW-1185">Reference proteome</keyword>
<evidence type="ECO:0000313" key="2">
    <source>
        <dbReference type="EMBL" id="KAK2098375.1"/>
    </source>
</evidence>
<feature type="compositionally biased region" description="Gly residues" evidence="1">
    <location>
        <begin position="58"/>
        <end position="73"/>
    </location>
</feature>
<accession>A0ABQ9UMU1</accession>
<feature type="region of interest" description="Disordered" evidence="1">
    <location>
        <begin position="20"/>
        <end position="76"/>
    </location>
</feature>
<dbReference type="EMBL" id="JASSZA010000011">
    <property type="protein sequence ID" value="KAK2098375.1"/>
    <property type="molecule type" value="Genomic_DNA"/>
</dbReference>
<feature type="region of interest" description="Disordered" evidence="1">
    <location>
        <begin position="97"/>
        <end position="127"/>
    </location>
</feature>
<comment type="caution">
    <text evidence="2">The sequence shown here is derived from an EMBL/GenBank/DDBJ whole genome shotgun (WGS) entry which is preliminary data.</text>
</comment>
<name>A0ABQ9UMU1_SAGOE</name>
<protein>
    <submittedName>
        <fullName evidence="2">Uncharacterized protein</fullName>
    </submittedName>
</protein>
<proteinExistence type="predicted"/>
<evidence type="ECO:0000256" key="1">
    <source>
        <dbReference type="SAM" id="MobiDB-lite"/>
    </source>
</evidence>
<gene>
    <name evidence="2" type="ORF">P7K49_023826</name>
</gene>
<feature type="region of interest" description="Disordered" evidence="1">
    <location>
        <begin position="170"/>
        <end position="190"/>
    </location>
</feature>
<reference evidence="2 3" key="1">
    <citation type="submission" date="2023-05" db="EMBL/GenBank/DDBJ databases">
        <title>B98-5 Cell Line De Novo Hybrid Assembly: An Optical Mapping Approach.</title>
        <authorList>
            <person name="Kananen K."/>
            <person name="Auerbach J.A."/>
            <person name="Kautto E."/>
            <person name="Blachly J.S."/>
        </authorList>
    </citation>
    <scope>NUCLEOTIDE SEQUENCE [LARGE SCALE GENOMIC DNA]</scope>
    <source>
        <strain evidence="2">B95-8</strain>
        <tissue evidence="2">Cell line</tissue>
    </source>
</reference>
<dbReference type="Proteomes" id="UP001266305">
    <property type="component" value="Unassembled WGS sequence"/>
</dbReference>